<evidence type="ECO:0000256" key="4">
    <source>
        <dbReference type="ARBA" id="ARBA00023315"/>
    </source>
</evidence>
<reference evidence="7" key="1">
    <citation type="submission" date="2020-04" db="EMBL/GenBank/DDBJ databases">
        <authorList>
            <person name="Alioto T."/>
            <person name="Alioto T."/>
            <person name="Gomez Garrido J."/>
        </authorList>
    </citation>
    <scope>NUCLEOTIDE SEQUENCE</scope>
    <source>
        <strain evidence="7">A484AB</strain>
    </source>
</reference>
<evidence type="ECO:0000256" key="3">
    <source>
        <dbReference type="ARBA" id="ARBA00022679"/>
    </source>
</evidence>
<proteinExistence type="inferred from homology"/>
<protein>
    <recommendedName>
        <fullName evidence="2">histone acetyltransferase</fullName>
        <ecNumber evidence="2">2.3.1.48</ecNumber>
    </recommendedName>
</protein>
<dbReference type="Pfam" id="PF10394">
    <property type="entry name" value="Hat1_N"/>
    <property type="match status" value="1"/>
</dbReference>
<keyword evidence="4" id="KW-0012">Acyltransferase</keyword>
<feature type="domain" description="Histone acetyl transferase HAT1 N-terminal" evidence="6">
    <location>
        <begin position="13"/>
        <end position="116"/>
    </location>
</feature>
<sequence>MAVTLANNKLEEYKCDANSALHIKLVTNEKDVFDQDKSFHPDMSHQVFGDSEVIFGYKNLEVQLYYHAGSLLTYLGVKYDGMVDKSFSEGVEPDDIISKVADFLAPGCCSNLDHYTVAEQTYQVYKADVTTPNFRKYHKRLQTFVLWYIDAASFLDMDDDRWDFFLMYKKFREAGTTTYSIVGYMTAYRYYAYPDMKRPRISQFLILPPFQKIGLG</sequence>
<dbReference type="PANTHER" id="PTHR12046">
    <property type="entry name" value="HISTONE ACETYLTRANSFERASE TYPE B CATALYTIC SUBUNIT"/>
    <property type="match status" value="1"/>
</dbReference>
<dbReference type="OrthoDB" id="10253098at2759"/>
<evidence type="ECO:0000313" key="7">
    <source>
        <dbReference type="EMBL" id="CAB4001203.1"/>
    </source>
</evidence>
<dbReference type="GO" id="GO:0000781">
    <property type="term" value="C:chromosome, telomeric region"/>
    <property type="evidence" value="ECO:0007669"/>
    <property type="project" value="GOC"/>
</dbReference>
<comment type="similarity">
    <text evidence="1">Belongs to the HAT1 family.</text>
</comment>
<dbReference type="GO" id="GO:0004402">
    <property type="term" value="F:histone acetyltransferase activity"/>
    <property type="evidence" value="ECO:0007669"/>
    <property type="project" value="InterPro"/>
</dbReference>
<evidence type="ECO:0000313" key="8">
    <source>
        <dbReference type="Proteomes" id="UP001152795"/>
    </source>
</evidence>
<dbReference type="GO" id="GO:0031509">
    <property type="term" value="P:subtelomeric heterochromatin formation"/>
    <property type="evidence" value="ECO:0007669"/>
    <property type="project" value="InterPro"/>
</dbReference>
<comment type="catalytic activity">
    <reaction evidence="5">
        <text>L-lysyl-[protein] + acetyl-CoA = N(6)-acetyl-L-lysyl-[protein] + CoA + H(+)</text>
        <dbReference type="Rhea" id="RHEA:45948"/>
        <dbReference type="Rhea" id="RHEA-COMP:9752"/>
        <dbReference type="Rhea" id="RHEA-COMP:10731"/>
        <dbReference type="ChEBI" id="CHEBI:15378"/>
        <dbReference type="ChEBI" id="CHEBI:29969"/>
        <dbReference type="ChEBI" id="CHEBI:57287"/>
        <dbReference type="ChEBI" id="CHEBI:57288"/>
        <dbReference type="ChEBI" id="CHEBI:61930"/>
        <dbReference type="EC" id="2.3.1.48"/>
    </reaction>
</comment>
<dbReference type="AlphaFoldDB" id="A0A7D9IBE4"/>
<evidence type="ECO:0000256" key="5">
    <source>
        <dbReference type="ARBA" id="ARBA00048017"/>
    </source>
</evidence>
<dbReference type="Gene3D" id="3.90.360.10">
    <property type="entry name" value="Histone acetyl transferase 1 (HAT1), N-terminal domain"/>
    <property type="match status" value="1"/>
</dbReference>
<dbReference type="EC" id="2.3.1.48" evidence="2"/>
<name>A0A7D9IBE4_PARCT</name>
<dbReference type="InterPro" id="IPR037113">
    <property type="entry name" value="Hat1_N_sf"/>
</dbReference>
<evidence type="ECO:0000259" key="6">
    <source>
        <dbReference type="Pfam" id="PF10394"/>
    </source>
</evidence>
<accession>A0A7D9IBE4</accession>
<feature type="non-terminal residue" evidence="7">
    <location>
        <position position="216"/>
    </location>
</feature>
<dbReference type="InterPro" id="IPR016181">
    <property type="entry name" value="Acyl_CoA_acyltransferase"/>
</dbReference>
<evidence type="ECO:0000256" key="2">
    <source>
        <dbReference type="ARBA" id="ARBA00013184"/>
    </source>
</evidence>
<dbReference type="SUPFAM" id="SSF55729">
    <property type="entry name" value="Acyl-CoA N-acyltransferases (Nat)"/>
    <property type="match status" value="1"/>
</dbReference>
<organism evidence="7 8">
    <name type="scientific">Paramuricea clavata</name>
    <name type="common">Red gorgonian</name>
    <name type="synonym">Violescent sea-whip</name>
    <dbReference type="NCBI Taxonomy" id="317549"/>
    <lineage>
        <taxon>Eukaryota</taxon>
        <taxon>Metazoa</taxon>
        <taxon>Cnidaria</taxon>
        <taxon>Anthozoa</taxon>
        <taxon>Octocorallia</taxon>
        <taxon>Malacalcyonacea</taxon>
        <taxon>Plexauridae</taxon>
        <taxon>Paramuricea</taxon>
    </lineage>
</organism>
<dbReference type="EMBL" id="CACRXK020004025">
    <property type="protein sequence ID" value="CAB4001203.1"/>
    <property type="molecule type" value="Genomic_DNA"/>
</dbReference>
<gene>
    <name evidence="7" type="ORF">PACLA_8A056211</name>
</gene>
<keyword evidence="8" id="KW-1185">Reference proteome</keyword>
<comment type="caution">
    <text evidence="7">The sequence shown here is derived from an EMBL/GenBank/DDBJ whole genome shotgun (WGS) entry which is preliminary data.</text>
</comment>
<keyword evidence="3" id="KW-0808">Transferase</keyword>
<dbReference type="InterPro" id="IPR017380">
    <property type="entry name" value="Hist_AcTrfase_B-typ_cat-su"/>
</dbReference>
<evidence type="ECO:0000256" key="1">
    <source>
        <dbReference type="ARBA" id="ARBA00010543"/>
    </source>
</evidence>
<dbReference type="Proteomes" id="UP001152795">
    <property type="component" value="Unassembled WGS sequence"/>
</dbReference>
<dbReference type="GO" id="GO:0005634">
    <property type="term" value="C:nucleus"/>
    <property type="evidence" value="ECO:0007669"/>
    <property type="project" value="InterPro"/>
</dbReference>
<dbReference type="InterPro" id="IPR019467">
    <property type="entry name" value="Hat1_N"/>
</dbReference>